<evidence type="ECO:0000313" key="1">
    <source>
        <dbReference type="EMBL" id="KAK6939249.1"/>
    </source>
</evidence>
<reference evidence="1 2" key="1">
    <citation type="submission" date="2023-12" db="EMBL/GenBank/DDBJ databases">
        <title>A high-quality genome assembly for Dillenia turbinata (Dilleniales).</title>
        <authorList>
            <person name="Chanderbali A."/>
        </authorList>
    </citation>
    <scope>NUCLEOTIDE SEQUENCE [LARGE SCALE GENOMIC DNA]</scope>
    <source>
        <strain evidence="1">LSX21</strain>
        <tissue evidence="1">Leaf</tissue>
    </source>
</reference>
<dbReference type="PANTHER" id="PTHR33070">
    <property type="entry name" value="OS06G0725500 PROTEIN"/>
    <property type="match status" value="1"/>
</dbReference>
<dbReference type="Pfam" id="PF03087">
    <property type="entry name" value="BPS1"/>
    <property type="match status" value="1"/>
</dbReference>
<dbReference type="GO" id="GO:0048364">
    <property type="term" value="P:root development"/>
    <property type="evidence" value="ECO:0007669"/>
    <property type="project" value="InterPro"/>
</dbReference>
<dbReference type="AlphaFoldDB" id="A0AAN8VSD7"/>
<dbReference type="InterPro" id="IPR004320">
    <property type="entry name" value="BPS1_pln"/>
</dbReference>
<proteinExistence type="predicted"/>
<accession>A0AAN8VSD7</accession>
<keyword evidence="2" id="KW-1185">Reference proteome</keyword>
<organism evidence="1 2">
    <name type="scientific">Dillenia turbinata</name>
    <dbReference type="NCBI Taxonomy" id="194707"/>
    <lineage>
        <taxon>Eukaryota</taxon>
        <taxon>Viridiplantae</taxon>
        <taxon>Streptophyta</taxon>
        <taxon>Embryophyta</taxon>
        <taxon>Tracheophyta</taxon>
        <taxon>Spermatophyta</taxon>
        <taxon>Magnoliopsida</taxon>
        <taxon>eudicotyledons</taxon>
        <taxon>Gunneridae</taxon>
        <taxon>Pentapetalae</taxon>
        <taxon>Dilleniales</taxon>
        <taxon>Dilleniaceae</taxon>
        <taxon>Dillenia</taxon>
    </lineage>
</organism>
<sequence>MAASLATANATCHTRSISLPSRTHPLTAKLEDHLCRLRASSEASSSSSVCRRLSNLTNLYGHVDDMLQLPQTQKSLSHERHENWVEEVIDGSLRMLDVCSNSRDVFLQMKESMQDLELSLRRKRSGDSGMVKEVSKYMTSRKKLNKVISKCYESVKSSTKKCVPVNSDKSNANALVSLLQEVEDTSFSVFESLLCHVSLSKTQSKTSGWSVVSKLLGTKSLSCEGEVEINEVEKLDAMLLRLNSKNVNKGINSEQMKNVLKSLEASEMHIRELEEGLECAYRQLVKARVALLNILSH</sequence>
<evidence type="ECO:0000313" key="2">
    <source>
        <dbReference type="Proteomes" id="UP001370490"/>
    </source>
</evidence>
<dbReference type="Proteomes" id="UP001370490">
    <property type="component" value="Unassembled WGS sequence"/>
</dbReference>
<dbReference type="PANTHER" id="PTHR33070:SF115">
    <property type="entry name" value="T23E18.15"/>
    <property type="match status" value="1"/>
</dbReference>
<dbReference type="GO" id="GO:0048367">
    <property type="term" value="P:shoot system development"/>
    <property type="evidence" value="ECO:0007669"/>
    <property type="project" value="InterPro"/>
</dbReference>
<name>A0AAN8VSD7_9MAGN</name>
<protein>
    <submittedName>
        <fullName evidence="1">Protein BPS1, chloroplastic</fullName>
    </submittedName>
</protein>
<comment type="caution">
    <text evidence="1">The sequence shown here is derived from an EMBL/GenBank/DDBJ whole genome shotgun (WGS) entry which is preliminary data.</text>
</comment>
<dbReference type="EMBL" id="JBAMMX010000005">
    <property type="protein sequence ID" value="KAK6939249.1"/>
    <property type="molecule type" value="Genomic_DNA"/>
</dbReference>
<gene>
    <name evidence="1" type="ORF">RJ641_028780</name>
</gene>